<gene>
    <name evidence="1" type="ORF">LMG3458_01892</name>
</gene>
<protein>
    <submittedName>
        <fullName evidence="1">Uncharacterized protein</fullName>
    </submittedName>
</protein>
<accession>A0A6S6ZP34</accession>
<organism evidence="1 2">
    <name type="scientific">Achromobacter deleyi</name>
    <dbReference type="NCBI Taxonomy" id="1353891"/>
    <lineage>
        <taxon>Bacteria</taxon>
        <taxon>Pseudomonadati</taxon>
        <taxon>Pseudomonadota</taxon>
        <taxon>Betaproteobacteria</taxon>
        <taxon>Burkholderiales</taxon>
        <taxon>Alcaligenaceae</taxon>
        <taxon>Achromobacter</taxon>
    </lineage>
</organism>
<evidence type="ECO:0000313" key="2">
    <source>
        <dbReference type="Proteomes" id="UP000494111"/>
    </source>
</evidence>
<dbReference type="RefSeq" id="WP_175192554.1">
    <property type="nucleotide sequence ID" value="NZ_CADIJO010000005.1"/>
</dbReference>
<reference evidence="1 2" key="1">
    <citation type="submission" date="2020-04" db="EMBL/GenBank/DDBJ databases">
        <authorList>
            <person name="De Canck E."/>
        </authorList>
    </citation>
    <scope>NUCLEOTIDE SEQUENCE [LARGE SCALE GENOMIC DNA]</scope>
    <source>
        <strain evidence="1 2">LMG 3458</strain>
    </source>
</reference>
<dbReference type="EMBL" id="CADIJO010000005">
    <property type="protein sequence ID" value="CAB3686406.1"/>
    <property type="molecule type" value="Genomic_DNA"/>
</dbReference>
<sequence length="84" mass="9308">MDLWPQRHIDGFEVKCEVVSLDAGVLAIEIAVSRPGDADFQQRWSLPRFVTFADESVARRHAELVLSGIVSVDPATGEPRYGIL</sequence>
<name>A0A6S6ZP34_9BURK</name>
<dbReference type="AlphaFoldDB" id="A0A6S6ZP34"/>
<evidence type="ECO:0000313" key="1">
    <source>
        <dbReference type="EMBL" id="CAB3686406.1"/>
    </source>
</evidence>
<proteinExistence type="predicted"/>
<dbReference type="Proteomes" id="UP000494111">
    <property type="component" value="Unassembled WGS sequence"/>
</dbReference>